<dbReference type="SUPFAM" id="SSF53474">
    <property type="entry name" value="alpha/beta-Hydrolases"/>
    <property type="match status" value="1"/>
</dbReference>
<reference evidence="3" key="1">
    <citation type="journal article" date="2020" name="mSystems">
        <title>Genome- and Community-Level Interaction Insights into Carbon Utilization and Element Cycling Functions of Hydrothermarchaeota in Hydrothermal Sediment.</title>
        <authorList>
            <person name="Zhou Z."/>
            <person name="Liu Y."/>
            <person name="Xu W."/>
            <person name="Pan J."/>
            <person name="Luo Z.H."/>
            <person name="Li M."/>
        </authorList>
    </citation>
    <scope>NUCLEOTIDE SEQUENCE [LARGE SCALE GENOMIC DNA]</scope>
    <source>
        <strain evidence="3">SpSt-456</strain>
    </source>
</reference>
<evidence type="ECO:0000259" key="2">
    <source>
        <dbReference type="Pfam" id="PF12146"/>
    </source>
</evidence>
<feature type="domain" description="Serine aminopeptidase S33" evidence="2">
    <location>
        <begin position="47"/>
        <end position="159"/>
    </location>
</feature>
<name>A0A831ZZE6_9BACT</name>
<dbReference type="InterPro" id="IPR022742">
    <property type="entry name" value="Hydrolase_4"/>
</dbReference>
<dbReference type="InterPro" id="IPR029058">
    <property type="entry name" value="AB_hydrolase_fold"/>
</dbReference>
<sequence length="261" mass="28450">MNGDERVRQQIRVEAERVAIPSRRGFIPALVHRPEKIGPPERERSPGVVVCCHGLLSAKDSEKFVGMSDRLARQGLWAVRFDFTGCGENASAFGPSLVATRLDDLRCVLDWAVSAHRPWGAEAAVGLFGSSLGGYLSYVFCARHPRTVQALALWSAPARLRLIGAGGTKRPPELERLWPKDLPLGDPDAVDAVPSVPNVLIVHGTDDTLVPWDHAVVLYRHAGEEKRLVLLDGADHRLTDPALRAQAAEVSASWLARKLSA</sequence>
<dbReference type="GO" id="GO:0052689">
    <property type="term" value="F:carboxylic ester hydrolase activity"/>
    <property type="evidence" value="ECO:0007669"/>
    <property type="project" value="UniProtKB-ARBA"/>
</dbReference>
<dbReference type="Pfam" id="PF12146">
    <property type="entry name" value="Hydrolase_4"/>
    <property type="match status" value="1"/>
</dbReference>
<accession>A0A831ZZE6</accession>
<dbReference type="EMBL" id="DSTK01000004">
    <property type="protein sequence ID" value="HFK95748.1"/>
    <property type="molecule type" value="Genomic_DNA"/>
</dbReference>
<dbReference type="Gene3D" id="3.40.50.1820">
    <property type="entry name" value="alpha/beta hydrolase"/>
    <property type="match status" value="1"/>
</dbReference>
<keyword evidence="1 3" id="KW-0378">Hydrolase</keyword>
<organism evidence="3">
    <name type="scientific">Desulfacinum infernum</name>
    <dbReference type="NCBI Taxonomy" id="35837"/>
    <lineage>
        <taxon>Bacteria</taxon>
        <taxon>Pseudomonadati</taxon>
        <taxon>Thermodesulfobacteriota</taxon>
        <taxon>Syntrophobacteria</taxon>
        <taxon>Syntrophobacterales</taxon>
        <taxon>Syntrophobacteraceae</taxon>
        <taxon>Desulfacinum</taxon>
    </lineage>
</organism>
<dbReference type="PANTHER" id="PTHR22946:SF9">
    <property type="entry name" value="POLYKETIDE TRANSFERASE AF380"/>
    <property type="match status" value="1"/>
</dbReference>
<evidence type="ECO:0000313" key="3">
    <source>
        <dbReference type="EMBL" id="HFK95748.1"/>
    </source>
</evidence>
<dbReference type="PANTHER" id="PTHR22946">
    <property type="entry name" value="DIENELACTONE HYDROLASE DOMAIN-CONTAINING PROTEIN-RELATED"/>
    <property type="match status" value="1"/>
</dbReference>
<protein>
    <submittedName>
        <fullName evidence="3">Alpha/beta fold hydrolase</fullName>
    </submittedName>
</protein>
<proteinExistence type="predicted"/>
<evidence type="ECO:0000256" key="1">
    <source>
        <dbReference type="ARBA" id="ARBA00022801"/>
    </source>
</evidence>
<comment type="caution">
    <text evidence="3">The sequence shown here is derived from an EMBL/GenBank/DDBJ whole genome shotgun (WGS) entry which is preliminary data.</text>
</comment>
<dbReference type="AlphaFoldDB" id="A0A831ZZE6"/>
<dbReference type="InterPro" id="IPR050261">
    <property type="entry name" value="FrsA_esterase"/>
</dbReference>
<gene>
    <name evidence="3" type="ORF">ENS06_00305</name>
</gene>